<reference evidence="1 2" key="1">
    <citation type="submission" date="2015-03" db="EMBL/GenBank/DDBJ databases">
        <authorList>
            <person name="Urmite Genomes"/>
        </authorList>
    </citation>
    <scope>NUCLEOTIDE SEQUENCE [LARGE SCALE GENOMIC DNA]</scope>
    <source>
        <strain evidence="1 2">CSUR P1491</strain>
    </source>
</reference>
<dbReference type="EMBL" id="CTEE01000001">
    <property type="protein sequence ID" value="CQD22676.1"/>
    <property type="molecule type" value="Genomic_DNA"/>
</dbReference>
<accession>A0A0E4H1E7</accession>
<gene>
    <name evidence="1" type="ORF">BN1232_05701</name>
</gene>
<sequence length="81" mass="8660">MPSGYNFTSADTALSYGKGLYAKVSHSRSYARFMGDVKADSATSNEYQAPHLTSQAVDELCPALIWQLRNCSKLPANAAGG</sequence>
<dbReference type="AlphaFoldDB" id="A0A0E4H1E7"/>
<dbReference type="STRING" id="141349.BN1232_05701"/>
<organism evidence="1 2">
    <name type="scientific">Mycobacterium lentiflavum</name>
    <dbReference type="NCBI Taxonomy" id="141349"/>
    <lineage>
        <taxon>Bacteria</taxon>
        <taxon>Bacillati</taxon>
        <taxon>Actinomycetota</taxon>
        <taxon>Actinomycetes</taxon>
        <taxon>Mycobacteriales</taxon>
        <taxon>Mycobacteriaceae</taxon>
        <taxon>Mycobacterium</taxon>
        <taxon>Mycobacterium simiae complex</taxon>
    </lineage>
</organism>
<name>A0A0E4H1E7_MYCLN</name>
<evidence type="ECO:0000313" key="2">
    <source>
        <dbReference type="Proteomes" id="UP000199251"/>
    </source>
</evidence>
<evidence type="ECO:0000313" key="1">
    <source>
        <dbReference type="EMBL" id="CQD22676.1"/>
    </source>
</evidence>
<dbReference type="Proteomes" id="UP000199251">
    <property type="component" value="Unassembled WGS sequence"/>
</dbReference>
<proteinExistence type="predicted"/>
<protein>
    <submittedName>
        <fullName evidence="1">Uncharacterized protein</fullName>
    </submittedName>
</protein>